<evidence type="ECO:0000313" key="4">
    <source>
        <dbReference type="Proteomes" id="UP001519654"/>
    </source>
</evidence>
<reference evidence="3 4" key="1">
    <citation type="submission" date="2021-06" db="EMBL/GenBank/DDBJ databases">
        <title>Actinoplanes lichenicola sp. nov., and Actinoplanes ovalisporus sp. nov., isolated from lichen in Thailand.</title>
        <authorList>
            <person name="Saeng-In P."/>
            <person name="Kanchanasin P."/>
            <person name="Yuki M."/>
            <person name="Kudo T."/>
            <person name="Ohkuma M."/>
            <person name="Phongsopitanun W."/>
            <person name="Tanasupawat S."/>
        </authorList>
    </citation>
    <scope>NUCLEOTIDE SEQUENCE [LARGE SCALE GENOMIC DNA]</scope>
    <source>
        <strain evidence="3 4">NBRC 110975</strain>
    </source>
</reference>
<dbReference type="RefSeq" id="WP_215788670.1">
    <property type="nucleotide sequence ID" value="NZ_JAHKKG010000005.1"/>
</dbReference>
<dbReference type="InterPro" id="IPR049449">
    <property type="entry name" value="TesB_ACOT8-like_N"/>
</dbReference>
<evidence type="ECO:0000313" key="3">
    <source>
        <dbReference type="EMBL" id="MBU2665476.1"/>
    </source>
</evidence>
<gene>
    <name evidence="3" type="ORF">KOI35_18370</name>
</gene>
<proteinExistence type="predicted"/>
<dbReference type="CDD" id="cd03443">
    <property type="entry name" value="PaaI_thioesterase"/>
    <property type="match status" value="1"/>
</dbReference>
<sequence length="259" mass="27558">MKSFAGATAVVAGRADLDPQWAIGDKLHGGYIMAVLGRAVAEQAELPHLVAMSTTFLRPPTAGPATVTVDVLRAGRSAGQYRARLEQDGHPCAEALVTQGVLDSAEPWWGRAKPPALPPEEECFRLPSEAPGSPFPVPLLDLVEHRLDPSVLGFAMGQPSREGRTAGWLRFADGADWDPLSLLIATDPAPPISLTLGVNGWAPTLSLTAYVRRLPAPGPLRFVMGSSEITSNRMDETVEVWDSADTLVAQATQLAAVRV</sequence>
<organism evidence="3 4">
    <name type="scientific">Paractinoplanes bogorensis</name>
    <dbReference type="NCBI Taxonomy" id="1610840"/>
    <lineage>
        <taxon>Bacteria</taxon>
        <taxon>Bacillati</taxon>
        <taxon>Actinomycetota</taxon>
        <taxon>Actinomycetes</taxon>
        <taxon>Micromonosporales</taxon>
        <taxon>Micromonosporaceae</taxon>
        <taxon>Paractinoplanes</taxon>
    </lineage>
</organism>
<evidence type="ECO:0000259" key="2">
    <source>
        <dbReference type="Pfam" id="PF20789"/>
    </source>
</evidence>
<dbReference type="SUPFAM" id="SSF54637">
    <property type="entry name" value="Thioesterase/thiol ester dehydrase-isomerase"/>
    <property type="match status" value="2"/>
</dbReference>
<dbReference type="InterPro" id="IPR029069">
    <property type="entry name" value="HotDog_dom_sf"/>
</dbReference>
<feature type="domain" description="Acyl-CoA thioesterase-like C-terminal" evidence="2">
    <location>
        <begin position="131"/>
        <end position="257"/>
    </location>
</feature>
<dbReference type="Proteomes" id="UP001519654">
    <property type="component" value="Unassembled WGS sequence"/>
</dbReference>
<dbReference type="InterPro" id="IPR042171">
    <property type="entry name" value="Acyl-CoA_hotdog"/>
</dbReference>
<dbReference type="Pfam" id="PF20789">
    <property type="entry name" value="4HBT_3C"/>
    <property type="match status" value="1"/>
</dbReference>
<evidence type="ECO:0000259" key="1">
    <source>
        <dbReference type="Pfam" id="PF13622"/>
    </source>
</evidence>
<dbReference type="Gene3D" id="2.40.160.210">
    <property type="entry name" value="Acyl-CoA thioesterase, double hotdog domain"/>
    <property type="match status" value="1"/>
</dbReference>
<accession>A0ABS5YQ72</accession>
<dbReference type="PANTHER" id="PTHR38110:SF1">
    <property type="entry name" value="THIOESTERASE DOMAIN-CONTAINING PROTEIN"/>
    <property type="match status" value="1"/>
</dbReference>
<dbReference type="InterPro" id="IPR049450">
    <property type="entry name" value="ACOT8-like_C"/>
</dbReference>
<comment type="caution">
    <text evidence="3">The sequence shown here is derived from an EMBL/GenBank/DDBJ whole genome shotgun (WGS) entry which is preliminary data.</text>
</comment>
<name>A0ABS5YQ72_9ACTN</name>
<dbReference type="PANTHER" id="PTHR38110">
    <property type="entry name" value="CHROMOSOME 23, WHOLE GENOME SHOTGUN SEQUENCE"/>
    <property type="match status" value="1"/>
</dbReference>
<feature type="domain" description="Acyl-CoA thioesterase-like N-terminal HotDog" evidence="1">
    <location>
        <begin position="18"/>
        <end position="99"/>
    </location>
</feature>
<dbReference type="Pfam" id="PF13622">
    <property type="entry name" value="4HBT_3"/>
    <property type="match status" value="1"/>
</dbReference>
<dbReference type="EMBL" id="JAHKKG010000005">
    <property type="protein sequence ID" value="MBU2665476.1"/>
    <property type="molecule type" value="Genomic_DNA"/>
</dbReference>
<dbReference type="InterPro" id="IPR052389">
    <property type="entry name" value="Sec_Metab_Biosynth-Assoc"/>
</dbReference>
<protein>
    <submittedName>
        <fullName evidence="3">Thioesterase family protein</fullName>
    </submittedName>
</protein>
<keyword evidence="4" id="KW-1185">Reference proteome</keyword>